<name>A0A1Z4N590_9CYAN</name>
<accession>A0A1Z4N590</accession>
<dbReference type="AlphaFoldDB" id="A0A1Z4N590"/>
<dbReference type="EMBL" id="AP018248">
    <property type="protein sequence ID" value="BAZ00923.1"/>
    <property type="molecule type" value="Genomic_DNA"/>
</dbReference>
<dbReference type="KEGG" id="ttq:NIES37_49210"/>
<protein>
    <submittedName>
        <fullName evidence="2">Uncharacterized protein</fullName>
    </submittedName>
</protein>
<reference evidence="2 3" key="1">
    <citation type="submission" date="2017-06" db="EMBL/GenBank/DDBJ databases">
        <title>Genome sequencing of cyanobaciteial culture collection at National Institute for Environmental Studies (NIES).</title>
        <authorList>
            <person name="Hirose Y."/>
            <person name="Shimura Y."/>
            <person name="Fujisawa T."/>
            <person name="Nakamura Y."/>
            <person name="Kawachi M."/>
        </authorList>
    </citation>
    <scope>NUCLEOTIDE SEQUENCE [LARGE SCALE GENOMIC DNA]</scope>
    <source>
        <strain evidence="2 3">NIES-37</strain>
    </source>
</reference>
<sequence>MTNIYFPLFIWLKQQRRVVGGMLLAIAITGCNNSGTSQVSSVNSPSVANISDTSSPTSSPVSPTPNTADSQMEQEAVKVIRDYYSAIAIRDYKQAYSTWSGDGAASQQSFEQFQQGFANTASVAVEVGEPGKLEGAAGSLYINIPVTVTAVTADGTPQRFRGSYVLRRVNNVPGSTPEQRQWHIYSAKLTKAN</sequence>
<evidence type="ECO:0000313" key="3">
    <source>
        <dbReference type="Proteomes" id="UP000218785"/>
    </source>
</evidence>
<dbReference type="RefSeq" id="WP_190445938.1">
    <property type="nucleotide sequence ID" value="NZ_CAWNJS010000001.1"/>
</dbReference>
<organism evidence="2 3">
    <name type="scientific">Tolypothrix tenuis PCC 7101</name>
    <dbReference type="NCBI Taxonomy" id="231146"/>
    <lineage>
        <taxon>Bacteria</taxon>
        <taxon>Bacillati</taxon>
        <taxon>Cyanobacteriota</taxon>
        <taxon>Cyanophyceae</taxon>
        <taxon>Nostocales</taxon>
        <taxon>Tolypothrichaceae</taxon>
        <taxon>Tolypothrix</taxon>
    </lineage>
</organism>
<evidence type="ECO:0000313" key="2">
    <source>
        <dbReference type="EMBL" id="BAZ00923.1"/>
    </source>
</evidence>
<feature type="compositionally biased region" description="Low complexity" evidence="1">
    <location>
        <begin position="51"/>
        <end position="67"/>
    </location>
</feature>
<gene>
    <name evidence="2" type="ORF">NIES37_49210</name>
</gene>
<proteinExistence type="predicted"/>
<dbReference type="Proteomes" id="UP000218785">
    <property type="component" value="Chromosome"/>
</dbReference>
<evidence type="ECO:0000256" key="1">
    <source>
        <dbReference type="SAM" id="MobiDB-lite"/>
    </source>
</evidence>
<keyword evidence="3" id="KW-1185">Reference proteome</keyword>
<feature type="region of interest" description="Disordered" evidence="1">
    <location>
        <begin position="42"/>
        <end position="72"/>
    </location>
</feature>